<feature type="repeat" description="WD" evidence="3">
    <location>
        <begin position="954"/>
        <end position="995"/>
    </location>
</feature>
<dbReference type="PROSITE" id="PS50082">
    <property type="entry name" value="WD_REPEATS_2"/>
    <property type="match status" value="9"/>
</dbReference>
<protein>
    <recommendedName>
        <fullName evidence="4">NACHT domain-containing protein</fullName>
    </recommendedName>
</protein>
<dbReference type="Pfam" id="PF24883">
    <property type="entry name" value="NPHP3_N"/>
    <property type="match status" value="1"/>
</dbReference>
<dbReference type="GO" id="GO:0035097">
    <property type="term" value="C:histone methyltransferase complex"/>
    <property type="evidence" value="ECO:0007669"/>
    <property type="project" value="UniProtKB-ARBA"/>
</dbReference>
<dbReference type="InterPro" id="IPR015943">
    <property type="entry name" value="WD40/YVTN_repeat-like_dom_sf"/>
</dbReference>
<dbReference type="InterPro" id="IPR056884">
    <property type="entry name" value="NPHP3-like_N"/>
</dbReference>
<dbReference type="Gene3D" id="2.130.10.10">
    <property type="entry name" value="YVTN repeat-like/Quinoprotein amine dehydrogenase"/>
    <property type="match status" value="5"/>
</dbReference>
<feature type="repeat" description="WD" evidence="3">
    <location>
        <begin position="1080"/>
        <end position="1121"/>
    </location>
</feature>
<dbReference type="PROSITE" id="PS50294">
    <property type="entry name" value="WD_REPEATS_REGION"/>
    <property type="match status" value="9"/>
</dbReference>
<dbReference type="FunFam" id="2.130.10.10:FF:000228">
    <property type="entry name" value="COMPASS-like H3K4 histone methylase component WDR5A"/>
    <property type="match status" value="1"/>
</dbReference>
<comment type="caution">
    <text evidence="5">The sequence shown here is derived from an EMBL/GenBank/DDBJ whole genome shotgun (WGS) entry which is preliminary data.</text>
</comment>
<dbReference type="PRINTS" id="PR00320">
    <property type="entry name" value="GPROTEINBRPT"/>
</dbReference>
<dbReference type="PROSITE" id="PS50837">
    <property type="entry name" value="NACHT"/>
    <property type="match status" value="1"/>
</dbReference>
<reference evidence="5" key="2">
    <citation type="submission" date="2023-06" db="EMBL/GenBank/DDBJ databases">
        <authorList>
            <consortium name="Lawrence Berkeley National Laboratory"/>
            <person name="Haridas S."/>
            <person name="Hensen N."/>
            <person name="Bonometti L."/>
            <person name="Westerberg I."/>
            <person name="Brannstrom I.O."/>
            <person name="Guillou S."/>
            <person name="Cros-Aarteil S."/>
            <person name="Calhoun S."/>
            <person name="Kuo A."/>
            <person name="Mondo S."/>
            <person name="Pangilinan J."/>
            <person name="Riley R."/>
            <person name="Labutti K."/>
            <person name="Andreopoulos B."/>
            <person name="Lipzen A."/>
            <person name="Chen C."/>
            <person name="Yanf M."/>
            <person name="Daum C."/>
            <person name="Ng V."/>
            <person name="Clum A."/>
            <person name="Steindorff A."/>
            <person name="Ohm R."/>
            <person name="Martin F."/>
            <person name="Silar P."/>
            <person name="Natvig D."/>
            <person name="Lalanne C."/>
            <person name="Gautier V."/>
            <person name="Ament-Velasquez S.L."/>
            <person name="Kruys A."/>
            <person name="Hutchinson M.I."/>
            <person name="Powell A.J."/>
            <person name="Barry K."/>
            <person name="Miller A.N."/>
            <person name="Grigoriev I.V."/>
            <person name="Debuchy R."/>
            <person name="Gladieux P."/>
            <person name="Thoren M.H."/>
            <person name="Johannesson H."/>
        </authorList>
    </citation>
    <scope>NUCLEOTIDE SEQUENCE</scope>
    <source>
        <strain evidence="5">CBS 958.72</strain>
    </source>
</reference>
<dbReference type="CDD" id="cd00200">
    <property type="entry name" value="WD40"/>
    <property type="match status" value="1"/>
</dbReference>
<dbReference type="PANTHER" id="PTHR19879">
    <property type="entry name" value="TRANSCRIPTION INITIATION FACTOR TFIID"/>
    <property type="match status" value="1"/>
</dbReference>
<dbReference type="InterPro" id="IPR027417">
    <property type="entry name" value="P-loop_NTPase"/>
</dbReference>
<dbReference type="EMBL" id="JAULSN010000001">
    <property type="protein sequence ID" value="KAK3384604.1"/>
    <property type="molecule type" value="Genomic_DNA"/>
</dbReference>
<dbReference type="Gene3D" id="3.40.50.300">
    <property type="entry name" value="P-loop containing nucleotide triphosphate hydrolases"/>
    <property type="match status" value="1"/>
</dbReference>
<evidence type="ECO:0000259" key="4">
    <source>
        <dbReference type="PROSITE" id="PS50837"/>
    </source>
</evidence>
<feature type="repeat" description="WD" evidence="3">
    <location>
        <begin position="1038"/>
        <end position="1079"/>
    </location>
</feature>
<keyword evidence="1 3" id="KW-0853">WD repeat</keyword>
<dbReference type="SUPFAM" id="SSF50978">
    <property type="entry name" value="WD40 repeat-like"/>
    <property type="match status" value="1"/>
</dbReference>
<evidence type="ECO:0000313" key="6">
    <source>
        <dbReference type="Proteomes" id="UP001287356"/>
    </source>
</evidence>
<dbReference type="InterPro" id="IPR019775">
    <property type="entry name" value="WD40_repeat_CS"/>
</dbReference>
<proteinExistence type="predicted"/>
<feature type="domain" description="NACHT" evidence="4">
    <location>
        <begin position="426"/>
        <end position="581"/>
    </location>
</feature>
<dbReference type="InterPro" id="IPR020472">
    <property type="entry name" value="WD40_PAC1"/>
</dbReference>
<evidence type="ECO:0000256" key="3">
    <source>
        <dbReference type="PROSITE-ProRule" id="PRU00221"/>
    </source>
</evidence>
<dbReference type="Proteomes" id="UP001287356">
    <property type="component" value="Unassembled WGS sequence"/>
</dbReference>
<evidence type="ECO:0000256" key="1">
    <source>
        <dbReference type="ARBA" id="ARBA00022574"/>
    </source>
</evidence>
<dbReference type="PANTHER" id="PTHR19879:SF9">
    <property type="entry name" value="TRANSCRIPTION INITIATION FACTOR TFIID SUBUNIT 5"/>
    <property type="match status" value="1"/>
</dbReference>
<feature type="repeat" description="WD" evidence="3">
    <location>
        <begin position="1164"/>
        <end position="1205"/>
    </location>
</feature>
<organism evidence="5 6">
    <name type="scientific">Lasiosphaeria ovina</name>
    <dbReference type="NCBI Taxonomy" id="92902"/>
    <lineage>
        <taxon>Eukaryota</taxon>
        <taxon>Fungi</taxon>
        <taxon>Dikarya</taxon>
        <taxon>Ascomycota</taxon>
        <taxon>Pezizomycotina</taxon>
        <taxon>Sordariomycetes</taxon>
        <taxon>Sordariomycetidae</taxon>
        <taxon>Sordariales</taxon>
        <taxon>Lasiosphaeriaceae</taxon>
        <taxon>Lasiosphaeria</taxon>
    </lineage>
</organism>
<dbReference type="SMART" id="SM00320">
    <property type="entry name" value="WD40"/>
    <property type="match status" value="9"/>
</dbReference>
<dbReference type="InterPro" id="IPR011044">
    <property type="entry name" value="Quino_amine_DH_bsu"/>
</dbReference>
<accession>A0AAE0NN65</accession>
<feature type="repeat" description="WD" evidence="3">
    <location>
        <begin position="1206"/>
        <end position="1247"/>
    </location>
</feature>
<dbReference type="InterPro" id="IPR036322">
    <property type="entry name" value="WD40_repeat_dom_sf"/>
</dbReference>
<evidence type="ECO:0000313" key="5">
    <source>
        <dbReference type="EMBL" id="KAK3384604.1"/>
    </source>
</evidence>
<dbReference type="PROSITE" id="PS00678">
    <property type="entry name" value="WD_REPEATS_1"/>
    <property type="match status" value="3"/>
</dbReference>
<feature type="repeat" description="WD" evidence="3">
    <location>
        <begin position="1290"/>
        <end position="1331"/>
    </location>
</feature>
<dbReference type="InterPro" id="IPR007111">
    <property type="entry name" value="NACHT_NTPase"/>
</dbReference>
<feature type="repeat" description="WD" evidence="3">
    <location>
        <begin position="1248"/>
        <end position="1289"/>
    </location>
</feature>
<keyword evidence="6" id="KW-1185">Reference proteome</keyword>
<feature type="repeat" description="WD" evidence="3">
    <location>
        <begin position="996"/>
        <end position="1037"/>
    </location>
</feature>
<name>A0AAE0NN65_9PEZI</name>
<evidence type="ECO:0000256" key="2">
    <source>
        <dbReference type="ARBA" id="ARBA00022737"/>
    </source>
</evidence>
<gene>
    <name evidence="5" type="ORF">B0T24DRAFT_544890</name>
</gene>
<keyword evidence="2" id="KW-0677">Repeat</keyword>
<reference evidence="5" key="1">
    <citation type="journal article" date="2023" name="Mol. Phylogenet. Evol.">
        <title>Genome-scale phylogeny and comparative genomics of the fungal order Sordariales.</title>
        <authorList>
            <person name="Hensen N."/>
            <person name="Bonometti L."/>
            <person name="Westerberg I."/>
            <person name="Brannstrom I.O."/>
            <person name="Guillou S."/>
            <person name="Cros-Aarteil S."/>
            <person name="Calhoun S."/>
            <person name="Haridas S."/>
            <person name="Kuo A."/>
            <person name="Mondo S."/>
            <person name="Pangilinan J."/>
            <person name="Riley R."/>
            <person name="LaButti K."/>
            <person name="Andreopoulos B."/>
            <person name="Lipzen A."/>
            <person name="Chen C."/>
            <person name="Yan M."/>
            <person name="Daum C."/>
            <person name="Ng V."/>
            <person name="Clum A."/>
            <person name="Steindorff A."/>
            <person name="Ohm R.A."/>
            <person name="Martin F."/>
            <person name="Silar P."/>
            <person name="Natvig D.O."/>
            <person name="Lalanne C."/>
            <person name="Gautier V."/>
            <person name="Ament-Velasquez S.L."/>
            <person name="Kruys A."/>
            <person name="Hutchinson M.I."/>
            <person name="Powell A.J."/>
            <person name="Barry K."/>
            <person name="Miller A.N."/>
            <person name="Grigoriev I.V."/>
            <person name="Debuchy R."/>
            <person name="Gladieux P."/>
            <person name="Hiltunen Thoren M."/>
            <person name="Johannesson H."/>
        </authorList>
    </citation>
    <scope>NUCLEOTIDE SEQUENCE</scope>
    <source>
        <strain evidence="5">CBS 958.72</strain>
    </source>
</reference>
<dbReference type="SUPFAM" id="SSF50969">
    <property type="entry name" value="YVTN repeat-like/Quinoprotein amine dehydrogenase"/>
    <property type="match status" value="1"/>
</dbReference>
<feature type="repeat" description="WD" evidence="3">
    <location>
        <begin position="1122"/>
        <end position="1163"/>
    </location>
</feature>
<dbReference type="Pfam" id="PF00400">
    <property type="entry name" value="WD40"/>
    <property type="match status" value="9"/>
</dbReference>
<dbReference type="InterPro" id="IPR001680">
    <property type="entry name" value="WD40_rpt"/>
</dbReference>
<sequence length="1456" mass="160822">MTAQLNELITTRWPTRFTSHLKVYVLLISWENDDLGVDRELRALKQVFQVLYNYAVEEWEIPSVDAYFSLLERVRNFVNQSNDEDTLFILYYGGHAYQEHGQPGPIWCSTRWNPKKVESIGIFPILGGLDADVLLLFDSCQAVPSSVMSSGKGIILAITATGFEPGAIAAEVGPDSFTQSLVDELALFANSGWPFSDMILHASLTNRLKIRIPSLIKKHDGSLQVDDCGRPFFEQFRRKTPHYIFLSKGKAPRPIPLVPLPKAIVRQSEPHQGIAAKGVASAAENYTVKQPTKQLILTADLAANTFDPNALARWVLKSPNDIRNIQVSMSLSCGGYPGPTGMAPGNYHANIGRVTVGDTINIGSQYNIHFDGDESKYRCLADLRITDPRHDKTRIELTKGGLLAEAYSWILDTSEFQRFQNDPQSRLLWIKADPGMGKTMLLCGIIDELEKTTTANGNLLSYFFCQATDMRINSATSVLRGLIYLLFNQKPPLLEHVLEKYRQSGRAIFEDINAWINLSEIFTNILRDSVLNTNYFVIDALDECTIDLPRLLDLIIHTSSTYPVKWIVSSRNRPQIEEQLSAGYPNLICLELHAQTVSTAVNIYIREKVRNLSQLRRYSRDTEMAVLNHLSSNAHGTFLWAALVCQHLEVVPKWKTLATLATFPPGLDSLYGRMIQQIQKLDDASLYMQILAVAAIVHRPLTLQELPAILGSLEAVSEDPESLPEIIGHCGSFLTLREETVYFVHQSAKDFLLGEASDIVFPFGVGHANHGIFSRSLHIMSQTLRRDIYGLQRPGCPIDEAQSPDPDPLGSVRYSCLHWVDHLCDTASSTQQNDNTLQDNGVVHTFLQNKYLYWLEALSLVQGMSEGVIAMGKLEQLLGCVERGQLAGLVRDARRFILHSKSVIENAPLQAYAAALVFSPAHNLVRSLFGTEEPKWITTKPAVEAGWDACLQTLEGHSDWVNSVVFSFDGQRLASASSDHTIRIWDPATGNCLQTLEGHSDWVNSVAFSSDSQRLASASHDRTVRIWDPATGNCLQTLRGHSNWTNSVTFSFDGQRLASASSDYTIKIWDPATGNCVQTLRGHSNWINSVVFLFDGQRLASASSDHTIKIWDPATGNYLQTLKGHSDSVNLVEFLFDGQRLASASNDYMIKIWDLTTGYCLQTLEGHSNSVKSVTFTGNGQRLASSSADHTVKTWDLATGICLQTLKGHSSSVKSVAFRGDGQQLASSSDDCTIRIWDPAADNLIQVLEGHSNRVTSVVFSGDGQQLASSSHDHTVRIWDLASGNCLQTFEGHSGSVISVAFSGDGQRLASSSHDHTVRIWDSATGYCLQTINIGTLLTKISFGVTGSYLLTEDGRIKIDQSPRPRAATSEASGSAIATVDIGGGLALDEHQRDSQRQDYSLSPSGSWITLSGENVLWLPPEFRPGCFAIRGRTVCIGCSSGRVQVIGFSGVKIHR</sequence>